<comment type="catalytic activity">
    <reaction evidence="1">
        <text>S-ubiquitinyl-[E2 ubiquitin-conjugating enzyme]-L-cysteine + [acceptor protein]-L-lysine = [E2 ubiquitin-conjugating enzyme]-L-cysteine + N(6)-ubiquitinyl-[acceptor protein]-L-lysine.</text>
        <dbReference type="EC" id="2.3.2.27"/>
    </reaction>
</comment>
<evidence type="ECO:0000256" key="12">
    <source>
        <dbReference type="ARBA" id="ARBA00064738"/>
    </source>
</evidence>
<keyword evidence="3" id="KW-0808">Transferase</keyword>
<dbReference type="EMBL" id="JBBHLL010000059">
    <property type="protein sequence ID" value="KAK7822310.1"/>
    <property type="molecule type" value="Genomic_DNA"/>
</dbReference>
<comment type="subunit">
    <text evidence="12">Dimer. Interacts with UBE2D1.</text>
</comment>
<reference evidence="21 22" key="1">
    <citation type="journal article" date="2023" name="bioRxiv">
        <title>Conserved and derived expression patterns and positive selection on dental genes reveal complex evolutionary context of ever-growing rodent molars.</title>
        <authorList>
            <person name="Calamari Z.T."/>
            <person name="Song A."/>
            <person name="Cohen E."/>
            <person name="Akter M."/>
            <person name="Roy R.D."/>
            <person name="Hallikas O."/>
            <person name="Christensen M.M."/>
            <person name="Li P."/>
            <person name="Marangoni P."/>
            <person name="Jernvall J."/>
            <person name="Klein O.D."/>
        </authorList>
    </citation>
    <scope>NUCLEOTIDE SEQUENCE [LARGE SCALE GENOMIC DNA]</scope>
    <source>
        <strain evidence="21">V071</strain>
    </source>
</reference>
<feature type="compositionally biased region" description="Basic residues" evidence="17">
    <location>
        <begin position="801"/>
        <end position="821"/>
    </location>
</feature>
<evidence type="ECO:0000256" key="7">
    <source>
        <dbReference type="ARBA" id="ARBA00022771"/>
    </source>
</evidence>
<gene>
    <name evidence="21" type="ORF">U0070_014409</name>
</gene>
<dbReference type="CDD" id="cd16494">
    <property type="entry name" value="RING-CH-C4HC3_ZSWM2"/>
    <property type="match status" value="1"/>
</dbReference>
<dbReference type="InterPro" id="IPR007527">
    <property type="entry name" value="Znf_SWIM"/>
</dbReference>
<dbReference type="Gene3D" id="3.30.40.10">
    <property type="entry name" value="Zinc/RING finger domain, C3HC4 (zinc finger)"/>
    <property type="match status" value="2"/>
</dbReference>
<dbReference type="PROSITE" id="PS50966">
    <property type="entry name" value="ZF_SWIM"/>
    <property type="match status" value="1"/>
</dbReference>
<comment type="caution">
    <text evidence="21">The sequence shown here is derived from an EMBL/GenBank/DDBJ whole genome shotgun (WGS) entry which is preliminary data.</text>
</comment>
<feature type="domain" description="RING-type" evidence="18">
    <location>
        <begin position="326"/>
        <end position="378"/>
    </location>
</feature>
<evidence type="ECO:0000313" key="22">
    <source>
        <dbReference type="Proteomes" id="UP001488838"/>
    </source>
</evidence>
<dbReference type="GO" id="GO:0061630">
    <property type="term" value="F:ubiquitin protein ligase activity"/>
    <property type="evidence" value="ECO:0007669"/>
    <property type="project" value="UniProtKB-EC"/>
</dbReference>
<evidence type="ECO:0000256" key="6">
    <source>
        <dbReference type="ARBA" id="ARBA00022737"/>
    </source>
</evidence>
<dbReference type="InterPro" id="IPR001841">
    <property type="entry name" value="Znf_RING"/>
</dbReference>
<comment type="function">
    <text evidence="11">E3 ubiquitin-protein ligase involved in the regulation of Fas-, DR3- and DR4-mediated apoptosis. Functions in conjunction with the UBE2D1, UBE2D3 and UBE2E1 E2 ubiquitin-conjugating enzymes.</text>
</comment>
<dbReference type="SUPFAM" id="SSF57850">
    <property type="entry name" value="RING/U-box"/>
    <property type="match status" value="3"/>
</dbReference>
<dbReference type="PROSITE" id="PS01357">
    <property type="entry name" value="ZF_ZZ_1"/>
    <property type="match status" value="1"/>
</dbReference>
<dbReference type="Pfam" id="PF04434">
    <property type="entry name" value="SWIM"/>
    <property type="match status" value="1"/>
</dbReference>
<evidence type="ECO:0000256" key="1">
    <source>
        <dbReference type="ARBA" id="ARBA00000900"/>
    </source>
</evidence>
<dbReference type="InterPro" id="IPR043145">
    <property type="entry name" value="Znf_ZZ_sf"/>
</dbReference>
<dbReference type="InterPro" id="IPR013083">
    <property type="entry name" value="Znf_RING/FYVE/PHD"/>
</dbReference>
<evidence type="ECO:0000256" key="9">
    <source>
        <dbReference type="ARBA" id="ARBA00022833"/>
    </source>
</evidence>
<feature type="region of interest" description="Disordered" evidence="17">
    <location>
        <begin position="160"/>
        <end position="183"/>
    </location>
</feature>
<keyword evidence="22" id="KW-1185">Reference proteome</keyword>
<evidence type="ECO:0000313" key="21">
    <source>
        <dbReference type="EMBL" id="KAK7822310.1"/>
    </source>
</evidence>
<evidence type="ECO:0000256" key="15">
    <source>
        <dbReference type="ARBA" id="ARBA00082542"/>
    </source>
</evidence>
<keyword evidence="6" id="KW-0677">Repeat</keyword>
<feature type="domain" description="RING-type" evidence="18">
    <location>
        <begin position="559"/>
        <end position="601"/>
    </location>
</feature>
<evidence type="ECO:0000256" key="5">
    <source>
        <dbReference type="ARBA" id="ARBA00022723"/>
    </source>
</evidence>
<keyword evidence="10" id="KW-0832">Ubl conjugation</keyword>
<dbReference type="FunFam" id="3.30.40.10:FF:001047">
    <property type="entry name" value="Zinc finger, SWIM domain containing 2"/>
    <property type="match status" value="1"/>
</dbReference>
<proteinExistence type="predicted"/>
<evidence type="ECO:0000256" key="14">
    <source>
        <dbReference type="ARBA" id="ARBA00078022"/>
    </source>
</evidence>
<dbReference type="Pfam" id="PF13639">
    <property type="entry name" value="zf-RING_2"/>
    <property type="match status" value="1"/>
</dbReference>
<feature type="region of interest" description="Disordered" evidence="17">
    <location>
        <begin position="798"/>
        <end position="829"/>
    </location>
</feature>
<feature type="domain" description="ZZ-type" evidence="19">
    <location>
        <begin position="409"/>
        <end position="460"/>
    </location>
</feature>
<feature type="non-terminal residue" evidence="21">
    <location>
        <position position="829"/>
    </location>
</feature>
<evidence type="ECO:0000256" key="10">
    <source>
        <dbReference type="ARBA" id="ARBA00022843"/>
    </source>
</evidence>
<evidence type="ECO:0000256" key="2">
    <source>
        <dbReference type="ARBA" id="ARBA00012483"/>
    </source>
</evidence>
<dbReference type="InterPro" id="IPR000433">
    <property type="entry name" value="Znf_ZZ"/>
</dbReference>
<feature type="domain" description="SWIM-type" evidence="20">
    <location>
        <begin position="233"/>
        <end position="266"/>
    </location>
</feature>
<organism evidence="21 22">
    <name type="scientific">Myodes glareolus</name>
    <name type="common">Bank vole</name>
    <name type="synonym">Clethrionomys glareolus</name>
    <dbReference type="NCBI Taxonomy" id="447135"/>
    <lineage>
        <taxon>Eukaryota</taxon>
        <taxon>Metazoa</taxon>
        <taxon>Chordata</taxon>
        <taxon>Craniata</taxon>
        <taxon>Vertebrata</taxon>
        <taxon>Euteleostomi</taxon>
        <taxon>Mammalia</taxon>
        <taxon>Eutheria</taxon>
        <taxon>Euarchontoglires</taxon>
        <taxon>Glires</taxon>
        <taxon>Rodentia</taxon>
        <taxon>Myomorpha</taxon>
        <taxon>Muroidea</taxon>
        <taxon>Cricetidae</taxon>
        <taxon>Arvicolinae</taxon>
        <taxon>Myodes</taxon>
    </lineage>
</organism>
<dbReference type="Gene3D" id="3.30.60.90">
    <property type="match status" value="1"/>
</dbReference>
<dbReference type="PANTHER" id="PTHR21540">
    <property type="entry name" value="RING FINGER AND SWIM DOMAIN-CONTAINING PROTEIN 2"/>
    <property type="match status" value="1"/>
</dbReference>
<dbReference type="GO" id="GO:0008270">
    <property type="term" value="F:zinc ion binding"/>
    <property type="evidence" value="ECO:0007669"/>
    <property type="project" value="UniProtKB-KW"/>
</dbReference>
<keyword evidence="8" id="KW-0833">Ubl conjugation pathway</keyword>
<evidence type="ECO:0000256" key="13">
    <source>
        <dbReference type="ARBA" id="ARBA00077658"/>
    </source>
</evidence>
<dbReference type="EC" id="2.3.2.27" evidence="2"/>
<evidence type="ECO:0000256" key="8">
    <source>
        <dbReference type="ARBA" id="ARBA00022786"/>
    </source>
</evidence>
<dbReference type="GO" id="GO:0006915">
    <property type="term" value="P:apoptotic process"/>
    <property type="evidence" value="ECO:0007669"/>
    <property type="project" value="UniProtKB-KW"/>
</dbReference>
<protein>
    <recommendedName>
        <fullName evidence="2">RING-type E3 ubiquitin transferase</fullName>
        <ecNumber evidence="2">2.3.2.27</ecNumber>
    </recommendedName>
    <alternativeName>
        <fullName evidence="15">MEKK1-related protein X</fullName>
    </alternativeName>
    <alternativeName>
        <fullName evidence="14">ZZ-type zinc finger-containing protein 2</fullName>
    </alternativeName>
    <alternativeName>
        <fullName evidence="13">Zinc finger SWIM domain-containing protein 2</fullName>
    </alternativeName>
</protein>
<feature type="non-terminal residue" evidence="21">
    <location>
        <position position="1"/>
    </location>
</feature>
<evidence type="ECO:0000256" key="4">
    <source>
        <dbReference type="ARBA" id="ARBA00022703"/>
    </source>
</evidence>
<dbReference type="PANTHER" id="PTHR21540:SF3">
    <property type="entry name" value="E3 UBIQUITIN-PROTEIN LIGASE ZSWIM2"/>
    <property type="match status" value="1"/>
</dbReference>
<accession>A0AAW0J6S1</accession>
<dbReference type="InterPro" id="IPR039903">
    <property type="entry name" value="Zswim2"/>
</dbReference>
<keyword evidence="7 16" id="KW-0863">Zinc-finger</keyword>
<dbReference type="SMART" id="SM00184">
    <property type="entry name" value="RING"/>
    <property type="match status" value="2"/>
</dbReference>
<dbReference type="PROSITE" id="PS50135">
    <property type="entry name" value="ZF_ZZ_2"/>
    <property type="match status" value="1"/>
</dbReference>
<keyword evidence="4" id="KW-0053">Apoptosis</keyword>
<sequence>GTVFPPTPAADNKAWHALSSWRRKPQPAVLAEYKYRKISLEEEISQEIRSLTHSDALHSKIFYQTEQSNGNKNPKTTGINPTSPNTQWIFTSFTSSALCVPLTLQNLFMFSPRLSAGRYGTVHSFTSAEWLFQDFGFQRGPLGRLEQSYRHHGNCAARCCHRDPRRPRKPSSEAPGPPRMLRGGCKASERRRHLNGSLSWQQDQALSSSIYLLRQIGPTGFLLREEEPEKGNFRVLLGNPHECNCPTSLKRGELCKHICWVLLKKFKLPRNHESAFQLGLTEGEINDLLRGIHQVQTPKHGARDESTHVEEEGCLKQKDISAEDICPICQEVLLEKRLPVTFCRFGCGNNAHIKCMKILASYQDTGSNSSMLKCPLCREGFAPLKVILEEFKNSNKLMTTSEKERLDKHLGIPCNNCKQLPIEGRCYKCTECVEYHLCQECFDSCCHLAHTFAFREKRNQRWRSADKRSDVVKYLDIKNDGETNTAYLQETQGTWGSIVLRVWKNSAFTHILIYNHTWALRSLCLPLFSQFCTPKHVVKALPLLMITKNSKLLAPGYQCRLCLKSFCLGQYTRLLPCSHKFHRKCIDNWLFHKCNACPIDRQVIYNPLIWKGTAMDGQTHQLASNKDIVSLPQQQEPKLFIPGTGLVLQQNRTGILPSVPQCNSKTLITLQNPSDNYQNITIDDLCSVKLGNSESRKLVYGYKVSQHFPTYPQDPATGSFGQIPSQTFLPSLAHKNIICLTGRKSQEICEKYHPGQSPKTTKSCEHVNISKKSLSPKVRSSALPPEDLNLPVNWGTAKLSLSKRHNNSTGKLRQRWSRPPRRPAQPPLQ</sequence>
<evidence type="ECO:0000256" key="16">
    <source>
        <dbReference type="PROSITE-ProRule" id="PRU00228"/>
    </source>
</evidence>
<keyword evidence="5" id="KW-0479">Metal-binding</keyword>
<evidence type="ECO:0000256" key="11">
    <source>
        <dbReference type="ARBA" id="ARBA00056008"/>
    </source>
</evidence>
<keyword evidence="9" id="KW-0862">Zinc</keyword>
<evidence type="ECO:0000259" key="19">
    <source>
        <dbReference type="PROSITE" id="PS50135"/>
    </source>
</evidence>
<dbReference type="AlphaFoldDB" id="A0AAW0J6S1"/>
<dbReference type="Proteomes" id="UP001488838">
    <property type="component" value="Unassembled WGS sequence"/>
</dbReference>
<evidence type="ECO:0000256" key="3">
    <source>
        <dbReference type="ARBA" id="ARBA00022679"/>
    </source>
</evidence>
<evidence type="ECO:0000256" key="17">
    <source>
        <dbReference type="SAM" id="MobiDB-lite"/>
    </source>
</evidence>
<dbReference type="CDD" id="cd16486">
    <property type="entry name" value="mRING-H2-C3H2C2D_ZSWM2"/>
    <property type="match status" value="1"/>
</dbReference>
<dbReference type="Pfam" id="PF00569">
    <property type="entry name" value="ZZ"/>
    <property type="match status" value="1"/>
</dbReference>
<dbReference type="CDD" id="cd02338">
    <property type="entry name" value="ZZ_PCMF_like"/>
    <property type="match status" value="1"/>
</dbReference>
<dbReference type="SMART" id="SM00291">
    <property type="entry name" value="ZnF_ZZ"/>
    <property type="match status" value="1"/>
</dbReference>
<evidence type="ECO:0000259" key="18">
    <source>
        <dbReference type="PROSITE" id="PS50089"/>
    </source>
</evidence>
<name>A0AAW0J6S1_MYOGA</name>
<dbReference type="PROSITE" id="PS50089">
    <property type="entry name" value="ZF_RING_2"/>
    <property type="match status" value="2"/>
</dbReference>
<evidence type="ECO:0000259" key="20">
    <source>
        <dbReference type="PROSITE" id="PS50966"/>
    </source>
</evidence>